<feature type="region of interest" description="Disordered" evidence="1">
    <location>
        <begin position="363"/>
        <end position="388"/>
    </location>
</feature>
<accession>A0A8H7E0D8</accession>
<keyword evidence="3" id="KW-1185">Reference proteome</keyword>
<evidence type="ECO:0000313" key="3">
    <source>
        <dbReference type="Proteomes" id="UP000606974"/>
    </source>
</evidence>
<dbReference type="OrthoDB" id="2142040at2759"/>
<dbReference type="Proteomes" id="UP000606974">
    <property type="component" value="Unassembled WGS sequence"/>
</dbReference>
<proteinExistence type="predicted"/>
<comment type="caution">
    <text evidence="2">The sequence shown here is derived from an EMBL/GenBank/DDBJ whole genome shotgun (WGS) entry which is preliminary data.</text>
</comment>
<evidence type="ECO:0000256" key="1">
    <source>
        <dbReference type="SAM" id="MobiDB-lite"/>
    </source>
</evidence>
<organism evidence="2 3">
    <name type="scientific">Endocarpon pusillum</name>
    <dbReference type="NCBI Taxonomy" id="364733"/>
    <lineage>
        <taxon>Eukaryota</taxon>
        <taxon>Fungi</taxon>
        <taxon>Dikarya</taxon>
        <taxon>Ascomycota</taxon>
        <taxon>Pezizomycotina</taxon>
        <taxon>Eurotiomycetes</taxon>
        <taxon>Chaetothyriomycetidae</taxon>
        <taxon>Verrucariales</taxon>
        <taxon>Verrucariaceae</taxon>
        <taxon>Endocarpon</taxon>
    </lineage>
</organism>
<reference evidence="2" key="1">
    <citation type="submission" date="2020-02" db="EMBL/GenBank/DDBJ databases">
        <authorList>
            <person name="Palmer J.M."/>
        </authorList>
    </citation>
    <scope>NUCLEOTIDE SEQUENCE</scope>
    <source>
        <strain evidence="2">EPUS1.4</strain>
        <tissue evidence="2">Thallus</tissue>
    </source>
</reference>
<feature type="compositionally biased region" description="Basic and acidic residues" evidence="1">
    <location>
        <begin position="367"/>
        <end position="380"/>
    </location>
</feature>
<evidence type="ECO:0000313" key="2">
    <source>
        <dbReference type="EMBL" id="KAF7505974.1"/>
    </source>
</evidence>
<gene>
    <name evidence="2" type="ORF">GJ744_012321</name>
</gene>
<dbReference type="EMBL" id="JAACFV010000096">
    <property type="protein sequence ID" value="KAF7505974.1"/>
    <property type="molecule type" value="Genomic_DNA"/>
</dbReference>
<dbReference type="AlphaFoldDB" id="A0A8H7E0D8"/>
<name>A0A8H7E0D8_9EURO</name>
<protein>
    <submittedName>
        <fullName evidence="2">Uncharacterized protein</fullName>
    </submittedName>
</protein>
<sequence>MSELFRFTLARPSELVPDHIIVGPALAGKTLAEIYNELGHGSDCVDFNQVRSELKFGGKIGLLDGLLPSQSPSGDVVKDAVSTAFEGQDPEEILGQMWRTDEDHLDTALIRLYLLGRDRHGAGPSITRYRQLYDLVRQELLSRKSTHPQRVFCLKHLLFPFSMPITPHSAGEQKFHQKSIGQSETRELLEDYSEILNVLTSDRLHAYLNIEDDERHPLRLRQSWTRSLTPSAKGRLSKDFPREDISDFQALYQTAVRFACREERALRGSSPQRTVHTLGSIGLGTTGKRELPWRVGKAEQRDVLPWVPRPVPSSIRPSGVGDLLVVRTHIIRYEGGEIVSIQNVIKNERFLREIKNLDRTGMAEMTPKTKETEEERRTSSTERYSLNNEASNVIKEDSAFKAGLPVSRKYGPTTEVKADTSVSESGSSDEAMKVATQFAKNITSRAASKVVQKSFRSQAQELQENICHEFDNTGDDASNISGIYQWVNKVNQSQVYNYGARLLFDIVVPEPAAFLVDALAASREIAAKPPEFTASALDINEANYSSLAADYRASGVNAPPPLQQSFAMSFAIEAKECPGPTTFQKDVEIPHGYVAYSATANLNLAFSFERDIENIPVSISIGEMTPGEMKFVIKGEETMWVQQTHAVFSLPFPKDTVGIAVSLWSSLGFSGAVRINCIRSADGFRQWQQETYDSLLKAYTERITTYERAVAEAAVASPGTLPGSEPDGAKRLIRNELKKACIAMLTSQNFTVFDGLQTDTAHGVVEINLRKAVAQGRYIQFFEQAFEWDQLQYVLYPYYWARKSTWKERLLQTSTDPDFADFVQAGAARVQFGTTLNFGNDVLYFLQTGHIWQGGPVPTLANKDYLPFLNELARAQEQTGVEVAKGEPWETSVPTGLVRLRDEDAQWTWEVNGPKWEKDPLTGYWKEVH</sequence>